<proteinExistence type="predicted"/>
<sequence length="210" mass="22467">MVALRGVGLLGADIRPGLLQVGRGDDASAAQLAQQAAQLKVDPGQADFVGAVLGDIPGADAAHPARGDAKVAGYVTVGAAGAYQPEQVDSGGVFHVWKIGTKFLGSQRTNCLGLKFRYGQRMKDGDKFERAVVALLEERITASGLSHSEFARAVMDGDAVRAWRLCRAKEGKSRRMSLAETYAAAKFFGEDFANMIWNLERQAKERGLVD</sequence>
<name>A0A212K456_9BACT</name>
<evidence type="ECO:0000313" key="1">
    <source>
        <dbReference type="EMBL" id="SBW06520.1"/>
    </source>
</evidence>
<accession>A0A212K456</accession>
<dbReference type="AlphaFoldDB" id="A0A212K456"/>
<dbReference type="EMBL" id="FLUP01000001">
    <property type="protein sequence ID" value="SBW06520.1"/>
    <property type="molecule type" value="Genomic_DNA"/>
</dbReference>
<reference evidence="1" key="1">
    <citation type="submission" date="2016-04" db="EMBL/GenBank/DDBJ databases">
        <authorList>
            <person name="Evans L.H."/>
            <person name="Alamgir A."/>
            <person name="Owens N."/>
            <person name="Weber N.D."/>
            <person name="Virtaneva K."/>
            <person name="Barbian K."/>
            <person name="Babar A."/>
            <person name="Rosenke K."/>
        </authorList>
    </citation>
    <scope>NUCLEOTIDE SEQUENCE</scope>
    <source>
        <strain evidence="1">92-2</strain>
    </source>
</reference>
<gene>
    <name evidence="1" type="ORF">KM92DES2_12201</name>
</gene>
<organism evidence="1">
    <name type="scientific">uncultured Desulfovibrio sp</name>
    <dbReference type="NCBI Taxonomy" id="167968"/>
    <lineage>
        <taxon>Bacteria</taxon>
        <taxon>Pseudomonadati</taxon>
        <taxon>Thermodesulfobacteriota</taxon>
        <taxon>Desulfovibrionia</taxon>
        <taxon>Desulfovibrionales</taxon>
        <taxon>Desulfovibrionaceae</taxon>
        <taxon>Desulfovibrio</taxon>
        <taxon>environmental samples</taxon>
    </lineage>
</organism>
<protein>
    <submittedName>
        <fullName evidence="1">Uncharacterized protein</fullName>
    </submittedName>
</protein>